<evidence type="ECO:0000256" key="8">
    <source>
        <dbReference type="SAM" id="SignalP"/>
    </source>
</evidence>
<proteinExistence type="inferred from homology"/>
<dbReference type="EMBL" id="CP003532">
    <property type="protein sequence ID" value="AFK07412.1"/>
    <property type="molecule type" value="Genomic_DNA"/>
</dbReference>
<keyword evidence="3" id="KW-0479">Metal-binding</keyword>
<dbReference type="PROSITE" id="PS00523">
    <property type="entry name" value="SULFATASE_1"/>
    <property type="match status" value="1"/>
</dbReference>
<evidence type="ECO:0000256" key="4">
    <source>
        <dbReference type="ARBA" id="ARBA00022729"/>
    </source>
</evidence>
<dbReference type="GeneID" id="87107528"/>
<evidence type="ECO:0000256" key="6">
    <source>
        <dbReference type="ARBA" id="ARBA00022837"/>
    </source>
</evidence>
<evidence type="ECO:0000256" key="2">
    <source>
        <dbReference type="ARBA" id="ARBA00008779"/>
    </source>
</evidence>
<dbReference type="Gene3D" id="3.30.1120.10">
    <property type="match status" value="1"/>
</dbReference>
<dbReference type="KEGG" id="mpg:Theba_1689"/>
<dbReference type="KEGG" id="mpg:Theba_1756"/>
<evidence type="ECO:0000256" key="3">
    <source>
        <dbReference type="ARBA" id="ARBA00022723"/>
    </source>
</evidence>
<evidence type="ECO:0000256" key="7">
    <source>
        <dbReference type="PIRSR" id="PIRSR600917-52"/>
    </source>
</evidence>
<dbReference type="PROSITE" id="PS00149">
    <property type="entry name" value="SULFATASE_2"/>
    <property type="match status" value="1"/>
</dbReference>
<evidence type="ECO:0000256" key="5">
    <source>
        <dbReference type="ARBA" id="ARBA00022801"/>
    </source>
</evidence>
<comment type="cofactor">
    <cofactor evidence="1">
        <name>Ca(2+)</name>
        <dbReference type="ChEBI" id="CHEBI:29108"/>
    </cofactor>
</comment>
<protein>
    <submittedName>
        <fullName evidence="11">Arylsulfatase A family protein</fullName>
    </submittedName>
</protein>
<feature type="signal peptide" evidence="8">
    <location>
        <begin position="1"/>
        <end position="28"/>
    </location>
</feature>
<dbReference type="InterPro" id="IPR000917">
    <property type="entry name" value="Sulfatase_N"/>
</dbReference>
<dbReference type="EMBL" id="CP003532">
    <property type="protein sequence ID" value="AFK07349.1"/>
    <property type="molecule type" value="Genomic_DNA"/>
</dbReference>
<dbReference type="SUPFAM" id="SSF53649">
    <property type="entry name" value="Alkaline phosphatase-like"/>
    <property type="match status" value="1"/>
</dbReference>
<evidence type="ECO:0000256" key="1">
    <source>
        <dbReference type="ARBA" id="ARBA00001913"/>
    </source>
</evidence>
<dbReference type="STRING" id="660470.Theba_1689"/>
<feature type="modified residue" description="3-oxoalanine (Ser)" evidence="7">
    <location>
        <position position="124"/>
    </location>
</feature>
<dbReference type="InterPro" id="IPR024607">
    <property type="entry name" value="Sulfatase_CS"/>
</dbReference>
<keyword evidence="6" id="KW-0106">Calcium</keyword>
<dbReference type="InterPro" id="IPR050738">
    <property type="entry name" value="Sulfatase"/>
</dbReference>
<dbReference type="InterPro" id="IPR017850">
    <property type="entry name" value="Alkaline_phosphatase_core_sf"/>
</dbReference>
<evidence type="ECO:0000313" key="12">
    <source>
        <dbReference type="Proteomes" id="UP000002881"/>
    </source>
</evidence>
<dbReference type="Gene3D" id="3.40.720.10">
    <property type="entry name" value="Alkaline Phosphatase, subunit A"/>
    <property type="match status" value="1"/>
</dbReference>
<evidence type="ECO:0000313" key="10">
    <source>
        <dbReference type="EMBL" id="AFK07349.1"/>
    </source>
</evidence>
<organism evidence="11 12">
    <name type="scientific">Mesotoga prima MesG1.Ag.4.2</name>
    <dbReference type="NCBI Taxonomy" id="660470"/>
    <lineage>
        <taxon>Bacteria</taxon>
        <taxon>Thermotogati</taxon>
        <taxon>Thermotogota</taxon>
        <taxon>Thermotogae</taxon>
        <taxon>Kosmotogales</taxon>
        <taxon>Kosmotogaceae</taxon>
        <taxon>Mesotoga</taxon>
    </lineage>
</organism>
<dbReference type="AlphaFoldDB" id="I2F659"/>
<dbReference type="PANTHER" id="PTHR42693">
    <property type="entry name" value="ARYLSULFATASE FAMILY MEMBER"/>
    <property type="match status" value="1"/>
</dbReference>
<reference evidence="11 12" key="1">
    <citation type="journal article" date="2012" name="Genome Biol. Evol.">
        <title>Genome Sequence of the Mesophilic Thermotogales Bacterium Mesotoga prima MesG1.Ag.4.2 Reveals the Largest Thermotogales Genome To Date.</title>
        <authorList>
            <person name="Zhaxybayeva O."/>
            <person name="Swithers K.S."/>
            <person name="Foght J."/>
            <person name="Green A.G."/>
            <person name="Bruce D."/>
            <person name="Detter C."/>
            <person name="Han S."/>
            <person name="Teshima H."/>
            <person name="Han J."/>
            <person name="Woyke T."/>
            <person name="Pitluck S."/>
            <person name="Nolan M."/>
            <person name="Ivanova N."/>
            <person name="Pati A."/>
            <person name="Land M.L."/>
            <person name="Dlutek M."/>
            <person name="Doolittle W.F."/>
            <person name="Noll K.M."/>
            <person name="Nesbo C.L."/>
        </authorList>
    </citation>
    <scope>NUCLEOTIDE SEQUENCE [LARGE SCALE GENOMIC DNA]</scope>
    <source>
        <strain evidence="11">MesG1.Ag.4.2</strain>
        <strain evidence="12">mesG1.Ag.4.2</strain>
    </source>
</reference>
<sequence precursor="true">MEIQSSRLLRKVLIGATGSALALTSALAANYEDTMPLETVKPAPNLEEVLPHPEQREEAMAKLAEFESRTGKRPNILVYLMDDVGWGDLGVYGGGVAVGAPTPNMDALARDGLMLTSAYSQPSSSPTRATLLTGQLPVRHGILRPTLYNEPGGLTNAVTLAQLLSDAGYVTQAVGKWHMGENPGSQPQNVGFDDFSGFLSVSDLYTEWRDPYFYPEIATSEERTEMIREWAFEKYWVHAEKGGTIEQVKEIDIEVSSHLDEYWKDYSIEFIEKMADSDQPFFLYHCTRGAHFDNYPRDEYEGSSPAKQVYKDTIVELDDILGELVAALERTGQLENTLIFIASDNGPEMESWPDSAYSPFRGAKGSTWEGGVRVPAIFYWKGMIEPGRASDGLFDIADIFNTCLTLAGATDSIPTDRFIDGVDQTSFLLAEEGLSNRKYIYYWLMSYFSAVRVAEYKYVQFAESDSGEGIVNPGGFTGYIMAFPYYHLYNLYLDPKEEHNVSIRKLVFTDLFLEAMKKHIDTFLEYPPVVEIITGH</sequence>
<dbReference type="PANTHER" id="PTHR42693:SF42">
    <property type="entry name" value="ARYLSULFATASE G"/>
    <property type="match status" value="1"/>
</dbReference>
<dbReference type="HOGENOM" id="CLU_006332_10_0_0"/>
<gene>
    <name evidence="10" type="ORF">Theba_1689</name>
    <name evidence="11" type="ORF">Theba_1756</name>
</gene>
<accession>I2F659</accession>
<comment type="PTM">
    <text evidence="7">The conversion to 3-oxoalanine (also known as C-formylglycine, FGly), of a serine or cysteine residue in prokaryotes and of a cysteine residue in eukaryotes, is critical for catalytic activity.</text>
</comment>
<dbReference type="Pfam" id="PF00884">
    <property type="entry name" value="Sulfatase"/>
    <property type="match status" value="1"/>
</dbReference>
<keyword evidence="5" id="KW-0378">Hydrolase</keyword>
<dbReference type="RefSeq" id="WP_014731243.1">
    <property type="nucleotide sequence ID" value="NC_017934.1"/>
</dbReference>
<dbReference type="GO" id="GO:0046872">
    <property type="term" value="F:metal ion binding"/>
    <property type="evidence" value="ECO:0007669"/>
    <property type="project" value="UniProtKB-KW"/>
</dbReference>
<feature type="chain" id="PRO_5007918975" evidence="8">
    <location>
        <begin position="29"/>
        <end position="536"/>
    </location>
</feature>
<dbReference type="CDD" id="cd16142">
    <property type="entry name" value="ARS_like"/>
    <property type="match status" value="1"/>
</dbReference>
<comment type="similarity">
    <text evidence="2">Belongs to the sulfatase family.</text>
</comment>
<dbReference type="GO" id="GO:0004065">
    <property type="term" value="F:arylsulfatase activity"/>
    <property type="evidence" value="ECO:0007669"/>
    <property type="project" value="TreeGrafter"/>
</dbReference>
<evidence type="ECO:0000259" key="9">
    <source>
        <dbReference type="Pfam" id="PF00884"/>
    </source>
</evidence>
<dbReference type="Proteomes" id="UP000002881">
    <property type="component" value="Chromosome"/>
</dbReference>
<keyword evidence="12" id="KW-1185">Reference proteome</keyword>
<feature type="domain" description="Sulfatase N-terminal" evidence="9">
    <location>
        <begin position="74"/>
        <end position="409"/>
    </location>
</feature>
<evidence type="ECO:0000313" key="11">
    <source>
        <dbReference type="EMBL" id="AFK07412.1"/>
    </source>
</evidence>
<keyword evidence="4 8" id="KW-0732">Signal</keyword>
<dbReference type="eggNOG" id="COG3119">
    <property type="taxonomic scope" value="Bacteria"/>
</dbReference>
<name>I2F659_9BACT</name>